<evidence type="ECO:0008006" key="3">
    <source>
        <dbReference type="Google" id="ProtNLM"/>
    </source>
</evidence>
<dbReference type="InterPro" id="IPR032675">
    <property type="entry name" value="LRR_dom_sf"/>
</dbReference>
<dbReference type="Gene3D" id="3.80.10.10">
    <property type="entry name" value="Ribonuclease Inhibitor"/>
    <property type="match status" value="1"/>
</dbReference>
<name>A0A9P5Z671_9AGAR</name>
<dbReference type="SUPFAM" id="SSF52047">
    <property type="entry name" value="RNI-like"/>
    <property type="match status" value="1"/>
</dbReference>
<organism evidence="1 2">
    <name type="scientific">Pholiota conissans</name>
    <dbReference type="NCBI Taxonomy" id="109636"/>
    <lineage>
        <taxon>Eukaryota</taxon>
        <taxon>Fungi</taxon>
        <taxon>Dikarya</taxon>
        <taxon>Basidiomycota</taxon>
        <taxon>Agaricomycotina</taxon>
        <taxon>Agaricomycetes</taxon>
        <taxon>Agaricomycetidae</taxon>
        <taxon>Agaricales</taxon>
        <taxon>Agaricineae</taxon>
        <taxon>Strophariaceae</taxon>
        <taxon>Pholiota</taxon>
    </lineage>
</organism>
<gene>
    <name evidence="1" type="ORF">BDN70DRAFT_505561</name>
</gene>
<dbReference type="OrthoDB" id="2921803at2759"/>
<sequence>MDDFIHATRRNIPNELIDSIIDYNHSDPPTLLASALVSKKWIPASRYHVFSNINISHENAQEFMQLVRSPNCTFCGILRGLNVHFAPGSQRWFSEFLRRLSSVDRINVTSLMLSGTRNTAIRDEVVLALSTYFAQVKHFRVGTVVFESFTEFATILRNFRALESLSCAATFQLATPADDIQFAARLQSLDLISPSIGPIFNFLLVQGALPTIALLSLSHPVIDDYNNLTTYFSTSNEILQSLSIRMDSTFSGVTIDEFTERINMGQLRALRNLVIDTTPAMSPDQAFALLTTISSSQLTKIKVALQLVQGVARMDILFSGGHFLAIHELVILRASWDEVRQFLPRCDARGILREV</sequence>
<dbReference type="Proteomes" id="UP000807469">
    <property type="component" value="Unassembled WGS sequence"/>
</dbReference>
<dbReference type="AlphaFoldDB" id="A0A9P5Z671"/>
<proteinExistence type="predicted"/>
<protein>
    <recommendedName>
        <fullName evidence="3">F-box domain-containing protein</fullName>
    </recommendedName>
</protein>
<accession>A0A9P5Z671</accession>
<evidence type="ECO:0000313" key="1">
    <source>
        <dbReference type="EMBL" id="KAF9481742.1"/>
    </source>
</evidence>
<evidence type="ECO:0000313" key="2">
    <source>
        <dbReference type="Proteomes" id="UP000807469"/>
    </source>
</evidence>
<comment type="caution">
    <text evidence="1">The sequence shown here is derived from an EMBL/GenBank/DDBJ whole genome shotgun (WGS) entry which is preliminary data.</text>
</comment>
<reference evidence="1" key="1">
    <citation type="submission" date="2020-11" db="EMBL/GenBank/DDBJ databases">
        <authorList>
            <consortium name="DOE Joint Genome Institute"/>
            <person name="Ahrendt S."/>
            <person name="Riley R."/>
            <person name="Andreopoulos W."/>
            <person name="Labutti K."/>
            <person name="Pangilinan J."/>
            <person name="Ruiz-Duenas F.J."/>
            <person name="Barrasa J.M."/>
            <person name="Sanchez-Garcia M."/>
            <person name="Camarero S."/>
            <person name="Miyauchi S."/>
            <person name="Serrano A."/>
            <person name="Linde D."/>
            <person name="Babiker R."/>
            <person name="Drula E."/>
            <person name="Ayuso-Fernandez I."/>
            <person name="Pacheco R."/>
            <person name="Padilla G."/>
            <person name="Ferreira P."/>
            <person name="Barriuso J."/>
            <person name="Kellner H."/>
            <person name="Castanera R."/>
            <person name="Alfaro M."/>
            <person name="Ramirez L."/>
            <person name="Pisabarro A.G."/>
            <person name="Kuo A."/>
            <person name="Tritt A."/>
            <person name="Lipzen A."/>
            <person name="He G."/>
            <person name="Yan M."/>
            <person name="Ng V."/>
            <person name="Cullen D."/>
            <person name="Martin F."/>
            <person name="Rosso M.-N."/>
            <person name="Henrissat B."/>
            <person name="Hibbett D."/>
            <person name="Martinez A.T."/>
            <person name="Grigoriev I.V."/>
        </authorList>
    </citation>
    <scope>NUCLEOTIDE SEQUENCE</scope>
    <source>
        <strain evidence="1">CIRM-BRFM 674</strain>
    </source>
</reference>
<dbReference type="EMBL" id="MU155174">
    <property type="protein sequence ID" value="KAF9481742.1"/>
    <property type="molecule type" value="Genomic_DNA"/>
</dbReference>
<keyword evidence="2" id="KW-1185">Reference proteome</keyword>